<sequence length="39" mass="4338">MEEESCGGDTGTFKNFANLSAIEFIFQCNFTHWICSSGD</sequence>
<organism evidence="1">
    <name type="scientific">Rhizophora mucronata</name>
    <name type="common">Asiatic mangrove</name>
    <dbReference type="NCBI Taxonomy" id="61149"/>
    <lineage>
        <taxon>Eukaryota</taxon>
        <taxon>Viridiplantae</taxon>
        <taxon>Streptophyta</taxon>
        <taxon>Embryophyta</taxon>
        <taxon>Tracheophyta</taxon>
        <taxon>Spermatophyta</taxon>
        <taxon>Magnoliopsida</taxon>
        <taxon>eudicotyledons</taxon>
        <taxon>Gunneridae</taxon>
        <taxon>Pentapetalae</taxon>
        <taxon>rosids</taxon>
        <taxon>fabids</taxon>
        <taxon>Malpighiales</taxon>
        <taxon>Rhizophoraceae</taxon>
        <taxon>Rhizophora</taxon>
    </lineage>
</organism>
<proteinExistence type="predicted"/>
<evidence type="ECO:0000313" key="1">
    <source>
        <dbReference type="EMBL" id="MBX04738.1"/>
    </source>
</evidence>
<reference evidence="1" key="1">
    <citation type="submission" date="2018-02" db="EMBL/GenBank/DDBJ databases">
        <title>Rhizophora mucronata_Transcriptome.</title>
        <authorList>
            <person name="Meera S.P."/>
            <person name="Sreeshan A."/>
            <person name="Augustine A."/>
        </authorList>
    </citation>
    <scope>NUCLEOTIDE SEQUENCE</scope>
    <source>
        <tissue evidence="1">Leaf</tissue>
    </source>
</reference>
<dbReference type="EMBL" id="GGEC01024254">
    <property type="protein sequence ID" value="MBX04738.1"/>
    <property type="molecule type" value="Transcribed_RNA"/>
</dbReference>
<name>A0A2P2KG81_RHIMU</name>
<accession>A0A2P2KG81</accession>
<protein>
    <submittedName>
        <fullName evidence="1">Uncharacterized protein</fullName>
    </submittedName>
</protein>
<dbReference type="AlphaFoldDB" id="A0A2P2KG81"/>